<keyword evidence="2" id="KW-1133">Transmembrane helix</keyword>
<gene>
    <name evidence="4" type="ORF">DSTB1V02_LOCUS492</name>
</gene>
<dbReference type="EMBL" id="LR899551">
    <property type="protein sequence ID" value="CAD7240469.1"/>
    <property type="molecule type" value="Genomic_DNA"/>
</dbReference>
<protein>
    <recommendedName>
        <fullName evidence="3">SUEL-type lectin domain-containing protein</fullName>
    </recommendedName>
</protein>
<sequence length="417" mass="45821">MGHTEISISNLLLEASLEETLASLTSPERQEAEEVKGDNMSVVSECQNKKGCRIKVSPEVVGQDPCPGLGKYLEVAYKCHPTEFRTKVVCQGEKLALDCGPGERIVFLSAFFGRDPKDAPRCPQPRGVHEEACEASYANEFVLGVCKRKRKCILEADSSIFKAPCRPNSKGYLKVASTCVPRDVLLQEFQGDLLEDEMEEESTETWLDEDDKHSRQSLSLSTLGKRPEKGERGSGWSSDVPVPAQEVDLSSVDVGTGTPTTKDPSNDTLSRDPYVALVVDWITAYQFIQANKETFILYLVLSISGGVLLFCSALVLRIMASRGRRKERNEADSEKPLGPGVNGGLLPFPGDSDTENEGGSGDLTFVGDLTSFGVLSPPDDVTLDVVRYTSRGTLRRQDSDTHPRSFSRHLDEHHLYS</sequence>
<feature type="domain" description="SUEL-type lectin" evidence="3">
    <location>
        <begin position="42"/>
        <end position="80"/>
    </location>
</feature>
<organism evidence="4">
    <name type="scientific">Darwinula stevensoni</name>
    <dbReference type="NCBI Taxonomy" id="69355"/>
    <lineage>
        <taxon>Eukaryota</taxon>
        <taxon>Metazoa</taxon>
        <taxon>Ecdysozoa</taxon>
        <taxon>Arthropoda</taxon>
        <taxon>Crustacea</taxon>
        <taxon>Oligostraca</taxon>
        <taxon>Ostracoda</taxon>
        <taxon>Podocopa</taxon>
        <taxon>Podocopida</taxon>
        <taxon>Darwinulocopina</taxon>
        <taxon>Darwinuloidea</taxon>
        <taxon>Darwinulidae</taxon>
        <taxon>Darwinula</taxon>
    </lineage>
</organism>
<dbReference type="OrthoDB" id="5970528at2759"/>
<keyword evidence="2" id="KW-0812">Transmembrane</keyword>
<dbReference type="CDD" id="cd22829">
    <property type="entry name" value="Gal_Rha_Lectin_EVA1_EVA1C_rpt2"/>
    <property type="match status" value="1"/>
</dbReference>
<feature type="compositionally biased region" description="Low complexity" evidence="1">
    <location>
        <begin position="336"/>
        <end position="350"/>
    </location>
</feature>
<evidence type="ECO:0000259" key="3">
    <source>
        <dbReference type="PROSITE" id="PS50228"/>
    </source>
</evidence>
<proteinExistence type="predicted"/>
<dbReference type="EMBL" id="CAJPEV010000034">
    <property type="protein sequence ID" value="CAG0879208.1"/>
    <property type="molecule type" value="Genomic_DNA"/>
</dbReference>
<feature type="compositionally biased region" description="Acidic residues" evidence="1">
    <location>
        <begin position="197"/>
        <end position="209"/>
    </location>
</feature>
<evidence type="ECO:0000313" key="5">
    <source>
        <dbReference type="Proteomes" id="UP000677054"/>
    </source>
</evidence>
<dbReference type="Pfam" id="PF02140">
    <property type="entry name" value="SUEL_Lectin"/>
    <property type="match status" value="2"/>
</dbReference>
<dbReference type="Proteomes" id="UP000677054">
    <property type="component" value="Unassembled WGS sequence"/>
</dbReference>
<feature type="compositionally biased region" description="Polar residues" evidence="1">
    <location>
        <begin position="257"/>
        <end position="268"/>
    </location>
</feature>
<keyword evidence="2" id="KW-0472">Membrane</keyword>
<dbReference type="PROSITE" id="PS50228">
    <property type="entry name" value="SUEL_LECTIN"/>
    <property type="match status" value="2"/>
</dbReference>
<feature type="region of interest" description="Disordered" evidence="1">
    <location>
        <begin position="325"/>
        <end position="360"/>
    </location>
</feature>
<evidence type="ECO:0000256" key="2">
    <source>
        <dbReference type="SAM" id="Phobius"/>
    </source>
</evidence>
<dbReference type="GO" id="GO:0030246">
    <property type="term" value="F:carbohydrate binding"/>
    <property type="evidence" value="ECO:0007669"/>
    <property type="project" value="InterPro"/>
</dbReference>
<evidence type="ECO:0000313" key="4">
    <source>
        <dbReference type="EMBL" id="CAD7240469.1"/>
    </source>
</evidence>
<feature type="transmembrane region" description="Helical" evidence="2">
    <location>
        <begin position="295"/>
        <end position="316"/>
    </location>
</feature>
<dbReference type="AlphaFoldDB" id="A0A7R9A2C5"/>
<feature type="region of interest" description="Disordered" evidence="1">
    <location>
        <begin position="394"/>
        <end position="417"/>
    </location>
</feature>
<feature type="region of interest" description="Disordered" evidence="1">
    <location>
        <begin position="197"/>
        <end position="269"/>
    </location>
</feature>
<dbReference type="InterPro" id="IPR043159">
    <property type="entry name" value="Lectin_gal-bd_sf"/>
</dbReference>
<reference evidence="4" key="1">
    <citation type="submission" date="2020-11" db="EMBL/GenBank/DDBJ databases">
        <authorList>
            <person name="Tran Van P."/>
        </authorList>
    </citation>
    <scope>NUCLEOTIDE SEQUENCE</scope>
</reference>
<feature type="domain" description="SUEL-type lectin" evidence="3">
    <location>
        <begin position="89"/>
        <end position="180"/>
    </location>
</feature>
<dbReference type="Gene3D" id="2.60.120.740">
    <property type="match status" value="2"/>
</dbReference>
<dbReference type="InterPro" id="IPR000922">
    <property type="entry name" value="Lectin_gal-bd_dom"/>
</dbReference>
<dbReference type="PANTHER" id="PTHR46780">
    <property type="entry name" value="PROTEIN EVA-1"/>
    <property type="match status" value="1"/>
</dbReference>
<name>A0A7R9A2C5_9CRUS</name>
<keyword evidence="5" id="KW-1185">Reference proteome</keyword>
<accession>A0A7R9A2C5</accession>
<evidence type="ECO:0000256" key="1">
    <source>
        <dbReference type="SAM" id="MobiDB-lite"/>
    </source>
</evidence>
<feature type="compositionally biased region" description="Basic and acidic residues" evidence="1">
    <location>
        <begin position="395"/>
        <end position="417"/>
    </location>
</feature>